<dbReference type="EMBL" id="CP006734">
    <property type="protein sequence ID" value="AGW42514.1"/>
    <property type="molecule type" value="Genomic_DNA"/>
</dbReference>
<evidence type="ECO:0000313" key="3">
    <source>
        <dbReference type="EMBL" id="AGW42514.1"/>
    </source>
</evidence>
<reference evidence="2 4" key="1">
    <citation type="journal article" date="2013" name="Genome Announc.">
        <title>Complete Genome Sequence of Leifsonia xyli subsp. cynodontis Strain DSM46306, a Gram-Positive Bacterial Pathogen of Grasses.</title>
        <authorList>
            <person name="Monteiro-Vitorello C.B."/>
            <person name="Zerillo M.M."/>
            <person name="Van Sluys M.A."/>
            <person name="Camargo L.E."/>
            <person name="Kitajima J.P."/>
        </authorList>
    </citation>
    <scope>NUCLEOTIDE SEQUENCE [LARGE SCALE GENOMIC DNA]</scope>
    <source>
        <strain evidence="2 4">DSM 46306</strain>
    </source>
</reference>
<dbReference type="AlphaFoldDB" id="U3P7T8"/>
<dbReference type="PATRIC" id="fig|1389489.3.peg.2296"/>
<evidence type="ECO:0000313" key="2">
    <source>
        <dbReference type="EMBL" id="AGW42355.1"/>
    </source>
</evidence>
<organism evidence="2 4">
    <name type="scientific">Leifsonia xyli subsp. cynodontis DSM 46306</name>
    <dbReference type="NCBI Taxonomy" id="1389489"/>
    <lineage>
        <taxon>Bacteria</taxon>
        <taxon>Bacillati</taxon>
        <taxon>Actinomycetota</taxon>
        <taxon>Actinomycetes</taxon>
        <taxon>Micrococcales</taxon>
        <taxon>Microbacteriaceae</taxon>
        <taxon>Leifsonia</taxon>
    </lineage>
</organism>
<name>U3P7T8_LEIXC</name>
<proteinExistence type="predicted"/>
<evidence type="ECO:0000256" key="1">
    <source>
        <dbReference type="SAM" id="MobiDB-lite"/>
    </source>
</evidence>
<dbReference type="KEGG" id="lxy:O159_25910"/>
<evidence type="ECO:0000313" key="4">
    <source>
        <dbReference type="Proteomes" id="UP000016743"/>
    </source>
</evidence>
<dbReference type="STRING" id="1389489.O159_23980"/>
<protein>
    <submittedName>
        <fullName evidence="2">Uncharacterized protein</fullName>
    </submittedName>
</protein>
<gene>
    <name evidence="2" type="ORF">O159_23980</name>
    <name evidence="3" type="ORF">O159_25910</name>
</gene>
<keyword evidence="4" id="KW-1185">Reference proteome</keyword>
<accession>U3P7T8</accession>
<dbReference type="HOGENOM" id="CLU_595537_0_0_11"/>
<sequence>MAVAAAGDPVAVRDARKQLDVSRKGKAKAAARDSAGKVEARFLSAERAKKLGVSGPVVQLKRVDGGKGEASVGVRVPSRLLDAVFGADYASRARWVQVDGVKPPESAKAVVEAADSVPSSVQAKGGDVVLAPVLSSAPVLLIPLAAPVGGRGTGDFTATSLRPSSEWDVSAQTGTFTWEYPLRVPPVAAGPSPDLSLSYDSQSVDGLTGSTNNQPSAVGEGWSLAGGGFIERSYVGCAVDDGPSGAVRTSGDLCWKNANASVSFAGHSGELIQVAGSNQYRLGNDDGTRFTELKGGLCAANGTSDTACWQMTTTDGTQYFFGLNQLPGWSAGKPVTNSAWSVPVFGNDVGEPCHAASSCTLGWRWNLDYVVDTHGNAEAFYYNAQTNLYAKNGSTATAYTRGGELEHIEYGLTSSTVPSMGRTRPAGRCSSPMTPMTGMVAARIRVVSRAWPSRQPGTR</sequence>
<feature type="region of interest" description="Disordered" evidence="1">
    <location>
        <begin position="15"/>
        <end position="34"/>
    </location>
</feature>
<dbReference type="KEGG" id="lxy:O159_23980"/>
<dbReference type="EMBL" id="CP006734">
    <property type="protein sequence ID" value="AGW42355.1"/>
    <property type="molecule type" value="Genomic_DNA"/>
</dbReference>
<dbReference type="Proteomes" id="UP000016743">
    <property type="component" value="Chromosome"/>
</dbReference>
<dbReference type="eggNOG" id="COG3209">
    <property type="taxonomic scope" value="Bacteria"/>
</dbReference>